<organism evidence="1 2">
    <name type="scientific">Candidatus Roizmanbacteria bacterium GW2011_GWB1_40_7</name>
    <dbReference type="NCBI Taxonomy" id="1618482"/>
    <lineage>
        <taxon>Bacteria</taxon>
        <taxon>Candidatus Roizmaniibacteriota</taxon>
    </lineage>
</organism>
<evidence type="ECO:0000313" key="1">
    <source>
        <dbReference type="EMBL" id="KKR72586.1"/>
    </source>
</evidence>
<protein>
    <submittedName>
        <fullName evidence="1">Uncharacterized protein</fullName>
    </submittedName>
</protein>
<evidence type="ECO:0000313" key="2">
    <source>
        <dbReference type="Proteomes" id="UP000034664"/>
    </source>
</evidence>
<proteinExistence type="predicted"/>
<name>A0A0G0TCQ2_9BACT</name>
<dbReference type="Proteomes" id="UP000034664">
    <property type="component" value="Unassembled WGS sequence"/>
</dbReference>
<accession>A0A0G0TCQ2</accession>
<dbReference type="EMBL" id="LBZM01000004">
    <property type="protein sequence ID" value="KKR72586.1"/>
    <property type="molecule type" value="Genomic_DNA"/>
</dbReference>
<sequence length="91" mass="10045">MKKNILVVLSTIIVITLFSGQLIVSNRLATMGAALTEMEVQTDELLKENEELSHQIASDSSLMVVSNRAAERGFSSATVRYLERPAFAYQP</sequence>
<comment type="caution">
    <text evidence="1">The sequence shown here is derived from an EMBL/GenBank/DDBJ whole genome shotgun (WGS) entry which is preliminary data.</text>
</comment>
<reference evidence="1 2" key="1">
    <citation type="journal article" date="2015" name="Nature">
        <title>rRNA introns, odd ribosomes, and small enigmatic genomes across a large radiation of phyla.</title>
        <authorList>
            <person name="Brown C.T."/>
            <person name="Hug L.A."/>
            <person name="Thomas B.C."/>
            <person name="Sharon I."/>
            <person name="Castelle C.J."/>
            <person name="Singh A."/>
            <person name="Wilkins M.J."/>
            <person name="Williams K.H."/>
            <person name="Banfield J.F."/>
        </authorList>
    </citation>
    <scope>NUCLEOTIDE SEQUENCE [LARGE SCALE GENOMIC DNA]</scope>
</reference>
<dbReference type="AlphaFoldDB" id="A0A0G0TCQ2"/>
<gene>
    <name evidence="1" type="ORF">UU14_C0004G0017</name>
</gene>